<dbReference type="Proteomes" id="UP000078046">
    <property type="component" value="Unassembled WGS sequence"/>
</dbReference>
<evidence type="ECO:0000313" key="1">
    <source>
        <dbReference type="EMBL" id="OAF65765.1"/>
    </source>
</evidence>
<gene>
    <name evidence="1" type="ORF">A3Q56_06495</name>
</gene>
<proteinExistence type="predicted"/>
<organism evidence="1 2">
    <name type="scientific">Intoshia linei</name>
    <dbReference type="NCBI Taxonomy" id="1819745"/>
    <lineage>
        <taxon>Eukaryota</taxon>
        <taxon>Metazoa</taxon>
        <taxon>Spiralia</taxon>
        <taxon>Lophotrochozoa</taxon>
        <taxon>Mesozoa</taxon>
        <taxon>Orthonectida</taxon>
        <taxon>Rhopaluridae</taxon>
        <taxon>Intoshia</taxon>
    </lineage>
</organism>
<sequence length="150" mass="17347">MGASESKSDEFADDQIVTVVQTANTHYDEFSAEYSFAKIESLQNRHPPQNSIFLKMNVLREALHIFKNFALSKIKHIRFQEKNINEKIIIIDHSLKETNQLSFKIKKSNDSLLAFKRDLVKLTNQCNDLSGKIQNINSKTNEILTMFRIT</sequence>
<reference evidence="1 2" key="1">
    <citation type="submission" date="2016-04" db="EMBL/GenBank/DDBJ databases">
        <title>The genome of Intoshia linei affirms orthonectids as highly simplified spiralians.</title>
        <authorList>
            <person name="Mikhailov K.V."/>
            <person name="Slusarev G.S."/>
            <person name="Nikitin M.A."/>
            <person name="Logacheva M.D."/>
            <person name="Penin A."/>
            <person name="Aleoshin V."/>
            <person name="Panchin Y.V."/>
        </authorList>
    </citation>
    <scope>NUCLEOTIDE SEQUENCE [LARGE SCALE GENOMIC DNA]</scope>
    <source>
        <strain evidence="1">Intl2013</strain>
        <tissue evidence="1">Whole animal</tissue>
    </source>
</reference>
<name>A0A177AUU2_9BILA</name>
<dbReference type="AlphaFoldDB" id="A0A177AUU2"/>
<dbReference type="EMBL" id="LWCA01001156">
    <property type="protein sequence ID" value="OAF65765.1"/>
    <property type="molecule type" value="Genomic_DNA"/>
</dbReference>
<accession>A0A177AUU2</accession>
<keyword evidence="2" id="KW-1185">Reference proteome</keyword>
<protein>
    <submittedName>
        <fullName evidence="1">Uncharacterized protein</fullName>
    </submittedName>
</protein>
<comment type="caution">
    <text evidence="1">The sequence shown here is derived from an EMBL/GenBank/DDBJ whole genome shotgun (WGS) entry which is preliminary data.</text>
</comment>
<evidence type="ECO:0000313" key="2">
    <source>
        <dbReference type="Proteomes" id="UP000078046"/>
    </source>
</evidence>